<dbReference type="CDD" id="cd23763">
    <property type="entry name" value="ASKHA_ATPase_ROK"/>
    <property type="match status" value="1"/>
</dbReference>
<keyword evidence="1" id="KW-0808">Transferase</keyword>
<dbReference type="GO" id="GO:0008787">
    <property type="term" value="F:D-allose kinase activity"/>
    <property type="evidence" value="ECO:0007669"/>
    <property type="project" value="UniProtKB-EC"/>
</dbReference>
<sequence>MKHVVGVDIGGTNTSAGVVSEQGELTGSIVTEPTESDRISEKVVQNICNTISKALEQPGVGHKRLAGIGLGVPTTLDAEGKLIASNNLPTLAGKDLPAMVGERFPGTPIEVENDANCFVVGEARFGSVPASDYVCGVTLGTGLGIGLLLDGNLYRGISGAAGEIFSSPYRDGNIESVLSGPGIRKSYAKSTGKDVEAKKVAEFAGKGESDAVKVMEDFGLALGYVLSYVVNLLDIRTVVVGGSLSKSWNLFIDSTKSVLSDYCPVYRELAVVRSGLGKAAGIIGAASLFLVDD</sequence>
<dbReference type="EC" id="2.7.1.55" evidence="1"/>
<dbReference type="AlphaFoldDB" id="M1QAY4"/>
<proteinExistence type="predicted"/>
<dbReference type="PANTHER" id="PTHR18964:SF149">
    <property type="entry name" value="BIFUNCTIONAL UDP-N-ACETYLGLUCOSAMINE 2-EPIMERASE_N-ACETYLMANNOSAMINE KINASE"/>
    <property type="match status" value="1"/>
</dbReference>
<dbReference type="SUPFAM" id="SSF53067">
    <property type="entry name" value="Actin-like ATPase domain"/>
    <property type="match status" value="1"/>
</dbReference>
<evidence type="ECO:0000313" key="1">
    <source>
        <dbReference type="EMBL" id="AGF93143.1"/>
    </source>
</evidence>
<gene>
    <name evidence="1" type="ORF">FLSS-18_0008</name>
</gene>
<dbReference type="InterPro" id="IPR000600">
    <property type="entry name" value="ROK"/>
</dbReference>
<protein>
    <submittedName>
        <fullName evidence="1">ROK</fullName>
        <ecNumber evidence="1">2.7.1.55</ecNumber>
    </submittedName>
</protein>
<dbReference type="InterPro" id="IPR043129">
    <property type="entry name" value="ATPase_NBD"/>
</dbReference>
<reference evidence="1" key="1">
    <citation type="journal article" date="2013" name="Syst. Appl. Microbiol.">
        <title>New insights into the archaeal diversity of a hypersaline microbial mat obtained by a metagenomic approach.</title>
        <authorList>
            <person name="Lopez-Lopez A."/>
            <person name="Richter M."/>
            <person name="Pena A."/>
            <person name="Tamames J."/>
            <person name="Rossello-Mora R."/>
        </authorList>
    </citation>
    <scope>NUCLEOTIDE SEQUENCE</scope>
</reference>
<dbReference type="Gene3D" id="3.30.420.40">
    <property type="match status" value="2"/>
</dbReference>
<dbReference type="Pfam" id="PF00480">
    <property type="entry name" value="ROK"/>
    <property type="match status" value="1"/>
</dbReference>
<dbReference type="EMBL" id="JX684083">
    <property type="protein sequence ID" value="AGF93143.1"/>
    <property type="molecule type" value="Genomic_DNA"/>
</dbReference>
<accession>M1QAY4</accession>
<name>M1QAY4_9ZZZZ</name>
<dbReference type="PANTHER" id="PTHR18964">
    <property type="entry name" value="ROK (REPRESSOR, ORF, KINASE) FAMILY"/>
    <property type="match status" value="1"/>
</dbReference>
<organism evidence="1">
    <name type="scientific">uncultured organism</name>
    <dbReference type="NCBI Taxonomy" id="155900"/>
    <lineage>
        <taxon>unclassified sequences</taxon>
        <taxon>environmental samples</taxon>
    </lineage>
</organism>